<organism evidence="1 2">
    <name type="scientific">Yinghuangia aomiensis</name>
    <dbReference type="NCBI Taxonomy" id="676205"/>
    <lineage>
        <taxon>Bacteria</taxon>
        <taxon>Bacillati</taxon>
        <taxon>Actinomycetota</taxon>
        <taxon>Actinomycetes</taxon>
        <taxon>Kitasatosporales</taxon>
        <taxon>Streptomycetaceae</taxon>
        <taxon>Yinghuangia</taxon>
    </lineage>
</organism>
<evidence type="ECO:0000313" key="2">
    <source>
        <dbReference type="Proteomes" id="UP001500466"/>
    </source>
</evidence>
<name>A0ABP9IA78_9ACTN</name>
<gene>
    <name evidence="1" type="ORF">GCM10023205_76760</name>
</gene>
<proteinExistence type="predicted"/>
<keyword evidence="2" id="KW-1185">Reference proteome</keyword>
<comment type="caution">
    <text evidence="1">The sequence shown here is derived from an EMBL/GenBank/DDBJ whole genome shotgun (WGS) entry which is preliminary data.</text>
</comment>
<evidence type="ECO:0000313" key="1">
    <source>
        <dbReference type="EMBL" id="GAA4992799.1"/>
    </source>
</evidence>
<accession>A0ABP9IA78</accession>
<sequence length="81" mass="8709">MDLPDDAGTVVVRAVRWVRSSSGAWALHATAPGWKAITDWADGGWEAGPVEEYHVIPGTQVRPIPGQDYTGLERDGSRPPA</sequence>
<dbReference type="EMBL" id="BAABHS010000048">
    <property type="protein sequence ID" value="GAA4992799.1"/>
    <property type="molecule type" value="Genomic_DNA"/>
</dbReference>
<dbReference type="RefSeq" id="WP_345680499.1">
    <property type="nucleotide sequence ID" value="NZ_BAABHS010000048.1"/>
</dbReference>
<reference evidence="2" key="1">
    <citation type="journal article" date="2019" name="Int. J. Syst. Evol. Microbiol.">
        <title>The Global Catalogue of Microorganisms (GCM) 10K type strain sequencing project: providing services to taxonomists for standard genome sequencing and annotation.</title>
        <authorList>
            <consortium name="The Broad Institute Genomics Platform"/>
            <consortium name="The Broad Institute Genome Sequencing Center for Infectious Disease"/>
            <person name="Wu L."/>
            <person name="Ma J."/>
        </authorList>
    </citation>
    <scope>NUCLEOTIDE SEQUENCE [LARGE SCALE GENOMIC DNA]</scope>
    <source>
        <strain evidence="2">JCM 17986</strain>
    </source>
</reference>
<protein>
    <submittedName>
        <fullName evidence="1">Uncharacterized protein</fullName>
    </submittedName>
</protein>
<dbReference type="Proteomes" id="UP001500466">
    <property type="component" value="Unassembled WGS sequence"/>
</dbReference>